<dbReference type="CDD" id="cd02901">
    <property type="entry name" value="Macro_Poa1p-like"/>
    <property type="match status" value="1"/>
</dbReference>
<evidence type="ECO:0000259" key="2">
    <source>
        <dbReference type="PROSITE" id="PS51154"/>
    </source>
</evidence>
<dbReference type="InterPro" id="IPR002589">
    <property type="entry name" value="Macro_dom"/>
</dbReference>
<dbReference type="InterPro" id="IPR043472">
    <property type="entry name" value="Macro_dom-like"/>
</dbReference>
<dbReference type="GO" id="GO:0140291">
    <property type="term" value="P:peptidyl-glutamate ADP-deribosylation"/>
    <property type="evidence" value="ECO:0007669"/>
    <property type="project" value="TreeGrafter"/>
</dbReference>
<proteinExistence type="predicted"/>
<accession>A0A432ZIT9</accession>
<evidence type="ECO:0000256" key="1">
    <source>
        <dbReference type="ARBA" id="ARBA00035885"/>
    </source>
</evidence>
<comment type="caution">
    <text evidence="3">The sequence shown here is derived from an EMBL/GenBank/DDBJ whole genome shotgun (WGS) entry which is preliminary data.</text>
</comment>
<evidence type="ECO:0000313" key="3">
    <source>
        <dbReference type="EMBL" id="RUO77881.1"/>
    </source>
</evidence>
<dbReference type="AlphaFoldDB" id="A0A432ZIT9"/>
<dbReference type="SMART" id="SM00506">
    <property type="entry name" value="A1pp"/>
    <property type="match status" value="1"/>
</dbReference>
<dbReference type="Pfam" id="PF01661">
    <property type="entry name" value="Macro"/>
    <property type="match status" value="1"/>
</dbReference>
<dbReference type="PANTHER" id="PTHR12521">
    <property type="entry name" value="PROTEIN C6ORF130"/>
    <property type="match status" value="1"/>
</dbReference>
<dbReference type="PANTHER" id="PTHR12521:SF0">
    <property type="entry name" value="ADP-RIBOSE GLYCOHYDROLASE OARD1"/>
    <property type="match status" value="1"/>
</dbReference>
<dbReference type="Gene3D" id="3.40.220.10">
    <property type="entry name" value="Leucine Aminopeptidase, subunit E, domain 1"/>
    <property type="match status" value="1"/>
</dbReference>
<dbReference type="InterPro" id="IPR050892">
    <property type="entry name" value="ADP-ribose_metab_enzymes"/>
</dbReference>
<evidence type="ECO:0000313" key="4">
    <source>
        <dbReference type="Proteomes" id="UP000287908"/>
    </source>
</evidence>
<dbReference type="PROSITE" id="PS51154">
    <property type="entry name" value="MACRO"/>
    <property type="match status" value="1"/>
</dbReference>
<organism evidence="3 4">
    <name type="scientific">Idiomarina seosinensis</name>
    <dbReference type="NCBI Taxonomy" id="281739"/>
    <lineage>
        <taxon>Bacteria</taxon>
        <taxon>Pseudomonadati</taxon>
        <taxon>Pseudomonadota</taxon>
        <taxon>Gammaproteobacteria</taxon>
        <taxon>Alteromonadales</taxon>
        <taxon>Idiomarinaceae</taxon>
        <taxon>Idiomarina</taxon>
    </lineage>
</organism>
<keyword evidence="4" id="KW-1185">Reference proteome</keyword>
<comment type="catalytic activity">
    <reaction evidence="1">
        <text>an N-(ADP-alpha-D-ribosyl)-thymidine in DNA + H2O = a thymidine in DNA + ADP-D-ribose</text>
        <dbReference type="Rhea" id="RHEA:71655"/>
        <dbReference type="Rhea" id="RHEA-COMP:13556"/>
        <dbReference type="Rhea" id="RHEA-COMP:18051"/>
        <dbReference type="ChEBI" id="CHEBI:15377"/>
        <dbReference type="ChEBI" id="CHEBI:57967"/>
        <dbReference type="ChEBI" id="CHEBI:137386"/>
        <dbReference type="ChEBI" id="CHEBI:191199"/>
    </reaction>
    <physiologicalReaction direction="left-to-right" evidence="1">
        <dbReference type="Rhea" id="RHEA:71656"/>
    </physiologicalReaction>
</comment>
<name>A0A432ZIT9_9GAMM</name>
<sequence length="355" mass="40012">MLNFKTGNLLESDAEALVNTVNTVGVMGKGIALMFKERFPANMEAYARACKENKVATGKMFFTHSNELVNPQWIVNFPTKQHWRAKSKIEWIDEGLKDLRAFIVNNNVRSIAIPPLGAGNGGLSWNSVLPLIEQHLADLSDVDIQIYQPTEQYQNVSKQTGVEQLTAARAMVAELIRRYWVLGNECTLLEVQKLAWFLQRALQKEGTANPLKLDFQPEKFGPYANNLTHLLNRLDGSYLQSDKRIPDAKPTDIIAFNDNKRQTVEAYLKTEAMEYDSALRKATDVIEGFESPYGLELLATVDWLITEGSVEPNPEKVLAALRQRPAGEQWAQRKLNMFDHKAISVALDALNSKLH</sequence>
<dbReference type="SUPFAM" id="SSF52949">
    <property type="entry name" value="Macro domain-like"/>
    <property type="match status" value="1"/>
</dbReference>
<dbReference type="Proteomes" id="UP000287908">
    <property type="component" value="Unassembled WGS sequence"/>
</dbReference>
<gene>
    <name evidence="3" type="ORF">CWI81_05210</name>
</gene>
<protein>
    <submittedName>
        <fullName evidence="3">Appr-1-p processing protein</fullName>
    </submittedName>
</protein>
<dbReference type="EMBL" id="PIQF01000001">
    <property type="protein sequence ID" value="RUO77881.1"/>
    <property type="molecule type" value="Genomic_DNA"/>
</dbReference>
<feature type="domain" description="Macro" evidence="2">
    <location>
        <begin position="1"/>
        <end position="155"/>
    </location>
</feature>
<reference evidence="3 4" key="1">
    <citation type="journal article" date="2011" name="Front. Microbiol.">
        <title>Genomic signatures of strain selection and enhancement in Bacillus atrophaeus var. globigii, a historical biowarfare simulant.</title>
        <authorList>
            <person name="Gibbons H.S."/>
            <person name="Broomall S.M."/>
            <person name="McNew L.A."/>
            <person name="Daligault H."/>
            <person name="Chapman C."/>
            <person name="Bruce D."/>
            <person name="Karavis M."/>
            <person name="Krepps M."/>
            <person name="McGregor P.A."/>
            <person name="Hong C."/>
            <person name="Park K.H."/>
            <person name="Akmal A."/>
            <person name="Feldman A."/>
            <person name="Lin J.S."/>
            <person name="Chang W.E."/>
            <person name="Higgs B.W."/>
            <person name="Demirev P."/>
            <person name="Lindquist J."/>
            <person name="Liem A."/>
            <person name="Fochler E."/>
            <person name="Read T.D."/>
            <person name="Tapia R."/>
            <person name="Johnson S."/>
            <person name="Bishop-Lilly K.A."/>
            <person name="Detter C."/>
            <person name="Han C."/>
            <person name="Sozhamannan S."/>
            <person name="Rosenzweig C.N."/>
            <person name="Skowronski E.W."/>
        </authorList>
    </citation>
    <scope>NUCLEOTIDE SEQUENCE [LARGE SCALE GENOMIC DNA]</scope>
    <source>
        <strain evidence="3 4">CL-SP19</strain>
    </source>
</reference>
<dbReference type="RefSeq" id="WP_126784215.1">
    <property type="nucleotide sequence ID" value="NZ_PIQF01000001.1"/>
</dbReference>
<dbReference type="OrthoDB" id="9780211at2"/>